<evidence type="ECO:0000313" key="1">
    <source>
        <dbReference type="EMBL" id="JAD78546.1"/>
    </source>
</evidence>
<proteinExistence type="predicted"/>
<dbReference type="EMBL" id="GBRH01219349">
    <property type="protein sequence ID" value="JAD78546.1"/>
    <property type="molecule type" value="Transcribed_RNA"/>
</dbReference>
<reference evidence="1" key="2">
    <citation type="journal article" date="2015" name="Data Brief">
        <title>Shoot transcriptome of the giant reed, Arundo donax.</title>
        <authorList>
            <person name="Barrero R.A."/>
            <person name="Guerrero F.D."/>
            <person name="Moolhuijzen P."/>
            <person name="Goolsby J.A."/>
            <person name="Tidwell J."/>
            <person name="Bellgard S.E."/>
            <person name="Bellgard M.I."/>
        </authorList>
    </citation>
    <scope>NUCLEOTIDE SEQUENCE</scope>
    <source>
        <tissue evidence="1">Shoot tissue taken approximately 20 cm above the soil surface</tissue>
    </source>
</reference>
<dbReference type="AlphaFoldDB" id="A0A0A9CSJ4"/>
<protein>
    <submittedName>
        <fullName evidence="1">Uncharacterized protein</fullName>
    </submittedName>
</protein>
<organism evidence="1">
    <name type="scientific">Arundo donax</name>
    <name type="common">Giant reed</name>
    <name type="synonym">Donax arundinaceus</name>
    <dbReference type="NCBI Taxonomy" id="35708"/>
    <lineage>
        <taxon>Eukaryota</taxon>
        <taxon>Viridiplantae</taxon>
        <taxon>Streptophyta</taxon>
        <taxon>Embryophyta</taxon>
        <taxon>Tracheophyta</taxon>
        <taxon>Spermatophyta</taxon>
        <taxon>Magnoliopsida</taxon>
        <taxon>Liliopsida</taxon>
        <taxon>Poales</taxon>
        <taxon>Poaceae</taxon>
        <taxon>PACMAD clade</taxon>
        <taxon>Arundinoideae</taxon>
        <taxon>Arundineae</taxon>
        <taxon>Arundo</taxon>
    </lineage>
</organism>
<sequence>MNNQILSSGNTYKYVVASLYLKYTRYTKISRRQYCHTPNFQWFAGYFQETGRPPPDSPEICRSRSR</sequence>
<reference evidence="1" key="1">
    <citation type="submission" date="2014-09" db="EMBL/GenBank/DDBJ databases">
        <authorList>
            <person name="Magalhaes I.L.F."/>
            <person name="Oliveira U."/>
            <person name="Santos F.R."/>
            <person name="Vidigal T.H.D.A."/>
            <person name="Brescovit A.D."/>
            <person name="Santos A.J."/>
        </authorList>
    </citation>
    <scope>NUCLEOTIDE SEQUENCE</scope>
    <source>
        <tissue evidence="1">Shoot tissue taken approximately 20 cm above the soil surface</tissue>
    </source>
</reference>
<accession>A0A0A9CSJ4</accession>
<name>A0A0A9CSJ4_ARUDO</name>